<gene>
    <name evidence="1" type="primary">Dper\GL15306</name>
    <name evidence="1" type="ORF">Dper_GL15306</name>
</gene>
<dbReference type="OrthoDB" id="7803029at2759"/>
<evidence type="ECO:0000313" key="1">
    <source>
        <dbReference type="EMBL" id="EDW35366.1"/>
    </source>
</evidence>
<dbReference type="OMA" id="NSIAKMC"/>
<organism evidence="2">
    <name type="scientific">Drosophila persimilis</name>
    <name type="common">Fruit fly</name>
    <dbReference type="NCBI Taxonomy" id="7234"/>
    <lineage>
        <taxon>Eukaryota</taxon>
        <taxon>Metazoa</taxon>
        <taxon>Ecdysozoa</taxon>
        <taxon>Arthropoda</taxon>
        <taxon>Hexapoda</taxon>
        <taxon>Insecta</taxon>
        <taxon>Pterygota</taxon>
        <taxon>Neoptera</taxon>
        <taxon>Endopterygota</taxon>
        <taxon>Diptera</taxon>
        <taxon>Brachycera</taxon>
        <taxon>Muscomorpha</taxon>
        <taxon>Ephydroidea</taxon>
        <taxon>Drosophilidae</taxon>
        <taxon>Drosophila</taxon>
        <taxon>Sophophora</taxon>
    </lineage>
</organism>
<evidence type="ECO:0000313" key="2">
    <source>
        <dbReference type="Proteomes" id="UP000008744"/>
    </source>
</evidence>
<proteinExistence type="predicted"/>
<name>B4H9D4_DROPE</name>
<dbReference type="HOGENOM" id="CLU_1760700_0_0_1"/>
<dbReference type="EMBL" id="CH479228">
    <property type="protein sequence ID" value="EDW35366.1"/>
    <property type="molecule type" value="Genomic_DNA"/>
</dbReference>
<sequence>MCGGWACSSYGLACCNGPLSTLRFTGRCLTPTPCGACDSCSACGGGGCCGGGCCGGGCCCSVLNSIAKMCGGWACASYNLACNNPPLSTVRFTGRDLVPTPCGPFDKCWVRDTSRQNSNNCYVPHNIAPPCPPEQGGPKKEPQISECK</sequence>
<dbReference type="AlphaFoldDB" id="B4H9D4"/>
<dbReference type="Proteomes" id="UP000008744">
    <property type="component" value="Unassembled WGS sequence"/>
</dbReference>
<keyword evidence="2" id="KW-1185">Reference proteome</keyword>
<accession>B4H9D4</accession>
<dbReference type="eggNOG" id="ENOG502T8T5">
    <property type="taxonomic scope" value="Eukaryota"/>
</dbReference>
<protein>
    <submittedName>
        <fullName evidence="1">GL15306</fullName>
    </submittedName>
</protein>
<reference evidence="1 2" key="1">
    <citation type="journal article" date="2007" name="Nature">
        <title>Evolution of genes and genomes on the Drosophila phylogeny.</title>
        <authorList>
            <consortium name="Drosophila 12 Genomes Consortium"/>
            <person name="Clark A.G."/>
            <person name="Eisen M.B."/>
            <person name="Smith D.R."/>
            <person name="Bergman C.M."/>
            <person name="Oliver B."/>
            <person name="Markow T.A."/>
            <person name="Kaufman T.C."/>
            <person name="Kellis M."/>
            <person name="Gelbart W."/>
            <person name="Iyer V.N."/>
            <person name="Pollard D.A."/>
            <person name="Sackton T.B."/>
            <person name="Larracuente A.M."/>
            <person name="Singh N.D."/>
            <person name="Abad J.P."/>
            <person name="Abt D.N."/>
            <person name="Adryan B."/>
            <person name="Aguade M."/>
            <person name="Akashi H."/>
            <person name="Anderson W.W."/>
            <person name="Aquadro C.F."/>
            <person name="Ardell D.H."/>
            <person name="Arguello R."/>
            <person name="Artieri C.G."/>
            <person name="Barbash D.A."/>
            <person name="Barker D."/>
            <person name="Barsanti P."/>
            <person name="Batterham P."/>
            <person name="Batzoglou S."/>
            <person name="Begun D."/>
            <person name="Bhutkar A."/>
            <person name="Blanco E."/>
            <person name="Bosak S.A."/>
            <person name="Bradley R.K."/>
            <person name="Brand A.D."/>
            <person name="Brent M.R."/>
            <person name="Brooks A.N."/>
            <person name="Brown R.H."/>
            <person name="Butlin R.K."/>
            <person name="Caggese C."/>
            <person name="Calvi B.R."/>
            <person name="Bernardo de Carvalho A."/>
            <person name="Caspi A."/>
            <person name="Castrezana S."/>
            <person name="Celniker S.E."/>
            <person name="Chang J.L."/>
            <person name="Chapple C."/>
            <person name="Chatterji S."/>
            <person name="Chinwalla A."/>
            <person name="Civetta A."/>
            <person name="Clifton S.W."/>
            <person name="Comeron J.M."/>
            <person name="Costello J.C."/>
            <person name="Coyne J.A."/>
            <person name="Daub J."/>
            <person name="David R.G."/>
            <person name="Delcher A.L."/>
            <person name="Delehaunty K."/>
            <person name="Do C.B."/>
            <person name="Ebling H."/>
            <person name="Edwards K."/>
            <person name="Eickbush T."/>
            <person name="Evans J.D."/>
            <person name="Filipski A."/>
            <person name="Findeiss S."/>
            <person name="Freyhult E."/>
            <person name="Fulton L."/>
            <person name="Fulton R."/>
            <person name="Garcia A.C."/>
            <person name="Gardiner A."/>
            <person name="Garfield D.A."/>
            <person name="Garvin B.E."/>
            <person name="Gibson G."/>
            <person name="Gilbert D."/>
            <person name="Gnerre S."/>
            <person name="Godfrey J."/>
            <person name="Good R."/>
            <person name="Gotea V."/>
            <person name="Gravely B."/>
            <person name="Greenberg A.J."/>
            <person name="Griffiths-Jones S."/>
            <person name="Gross S."/>
            <person name="Guigo R."/>
            <person name="Gustafson E.A."/>
            <person name="Haerty W."/>
            <person name="Hahn M.W."/>
            <person name="Halligan D.L."/>
            <person name="Halpern A.L."/>
            <person name="Halter G.M."/>
            <person name="Han M.V."/>
            <person name="Heger A."/>
            <person name="Hillier L."/>
            <person name="Hinrichs A.S."/>
            <person name="Holmes I."/>
            <person name="Hoskins R.A."/>
            <person name="Hubisz M.J."/>
            <person name="Hultmark D."/>
            <person name="Huntley M.A."/>
            <person name="Jaffe D.B."/>
            <person name="Jagadeeshan S."/>
            <person name="Jeck W.R."/>
            <person name="Johnson J."/>
            <person name="Jones C.D."/>
            <person name="Jordan W.C."/>
            <person name="Karpen G.H."/>
            <person name="Kataoka E."/>
            <person name="Keightley P.D."/>
            <person name="Kheradpour P."/>
            <person name="Kirkness E.F."/>
            <person name="Koerich L.B."/>
            <person name="Kristiansen K."/>
            <person name="Kudrna D."/>
            <person name="Kulathinal R.J."/>
            <person name="Kumar S."/>
            <person name="Kwok R."/>
            <person name="Lander E."/>
            <person name="Langley C.H."/>
            <person name="Lapoint R."/>
            <person name="Lazzaro B.P."/>
            <person name="Lee S.J."/>
            <person name="Levesque L."/>
            <person name="Li R."/>
            <person name="Lin C.F."/>
            <person name="Lin M.F."/>
            <person name="Lindblad-Toh K."/>
            <person name="Llopart A."/>
            <person name="Long M."/>
            <person name="Low L."/>
            <person name="Lozovsky E."/>
            <person name="Lu J."/>
            <person name="Luo M."/>
            <person name="Machado C.A."/>
            <person name="Makalowski W."/>
            <person name="Marzo M."/>
            <person name="Matsuda M."/>
            <person name="Matzkin L."/>
            <person name="McAllister B."/>
            <person name="McBride C.S."/>
            <person name="McKernan B."/>
            <person name="McKernan K."/>
            <person name="Mendez-Lago M."/>
            <person name="Minx P."/>
            <person name="Mollenhauer M.U."/>
            <person name="Montooth K."/>
            <person name="Mount S.M."/>
            <person name="Mu X."/>
            <person name="Myers E."/>
            <person name="Negre B."/>
            <person name="Newfeld S."/>
            <person name="Nielsen R."/>
            <person name="Noor M.A."/>
            <person name="O'Grady P."/>
            <person name="Pachter L."/>
            <person name="Papaceit M."/>
            <person name="Parisi M.J."/>
            <person name="Parisi M."/>
            <person name="Parts L."/>
            <person name="Pedersen J.S."/>
            <person name="Pesole G."/>
            <person name="Phillippy A.M."/>
            <person name="Ponting C.P."/>
            <person name="Pop M."/>
            <person name="Porcelli D."/>
            <person name="Powell J.R."/>
            <person name="Prohaska S."/>
            <person name="Pruitt K."/>
            <person name="Puig M."/>
            <person name="Quesneville H."/>
            <person name="Ram K.R."/>
            <person name="Rand D."/>
            <person name="Rasmussen M.D."/>
            <person name="Reed L.K."/>
            <person name="Reenan R."/>
            <person name="Reily A."/>
            <person name="Remington K.A."/>
            <person name="Rieger T.T."/>
            <person name="Ritchie M.G."/>
            <person name="Robin C."/>
            <person name="Rogers Y.H."/>
            <person name="Rohde C."/>
            <person name="Rozas J."/>
            <person name="Rubenfield M.J."/>
            <person name="Ruiz A."/>
            <person name="Russo S."/>
            <person name="Salzberg S.L."/>
            <person name="Sanchez-Gracia A."/>
            <person name="Saranga D.J."/>
            <person name="Sato H."/>
            <person name="Schaeffer S.W."/>
            <person name="Schatz M.C."/>
            <person name="Schlenke T."/>
            <person name="Schwartz R."/>
            <person name="Segarra C."/>
            <person name="Singh R.S."/>
            <person name="Sirot L."/>
            <person name="Sirota M."/>
            <person name="Sisneros N.B."/>
            <person name="Smith C.D."/>
            <person name="Smith T.F."/>
            <person name="Spieth J."/>
            <person name="Stage D.E."/>
            <person name="Stark A."/>
            <person name="Stephan W."/>
            <person name="Strausberg R.L."/>
            <person name="Strempel S."/>
            <person name="Sturgill D."/>
            <person name="Sutton G."/>
            <person name="Sutton G.G."/>
            <person name="Tao W."/>
            <person name="Teichmann S."/>
            <person name="Tobari Y.N."/>
            <person name="Tomimura Y."/>
            <person name="Tsolas J.M."/>
            <person name="Valente V.L."/>
            <person name="Venter E."/>
            <person name="Venter J.C."/>
            <person name="Vicario S."/>
            <person name="Vieira F.G."/>
            <person name="Vilella A.J."/>
            <person name="Villasante A."/>
            <person name="Walenz B."/>
            <person name="Wang J."/>
            <person name="Wasserman M."/>
            <person name="Watts T."/>
            <person name="Wilson D."/>
            <person name="Wilson R.K."/>
            <person name="Wing R.A."/>
            <person name="Wolfner M.F."/>
            <person name="Wong A."/>
            <person name="Wong G.K."/>
            <person name="Wu C.I."/>
            <person name="Wu G."/>
            <person name="Yamamoto D."/>
            <person name="Yang H.P."/>
            <person name="Yang S.P."/>
            <person name="Yorke J.A."/>
            <person name="Yoshida K."/>
            <person name="Zdobnov E."/>
            <person name="Zhang P."/>
            <person name="Zhang Y."/>
            <person name="Zimin A.V."/>
            <person name="Baldwin J."/>
            <person name="Abdouelleil A."/>
            <person name="Abdulkadir J."/>
            <person name="Abebe A."/>
            <person name="Abera B."/>
            <person name="Abreu J."/>
            <person name="Acer S.C."/>
            <person name="Aftuck L."/>
            <person name="Alexander A."/>
            <person name="An P."/>
            <person name="Anderson E."/>
            <person name="Anderson S."/>
            <person name="Arachi H."/>
            <person name="Azer M."/>
            <person name="Bachantsang P."/>
            <person name="Barry A."/>
            <person name="Bayul T."/>
            <person name="Berlin A."/>
            <person name="Bessette D."/>
            <person name="Bloom T."/>
            <person name="Blye J."/>
            <person name="Boguslavskiy L."/>
            <person name="Bonnet C."/>
            <person name="Boukhgalter B."/>
            <person name="Bourzgui I."/>
            <person name="Brown A."/>
            <person name="Cahill P."/>
            <person name="Channer S."/>
            <person name="Cheshatsang Y."/>
            <person name="Chuda L."/>
            <person name="Citroen M."/>
            <person name="Collymore A."/>
            <person name="Cooke P."/>
            <person name="Costello M."/>
            <person name="D'Aco K."/>
            <person name="Daza R."/>
            <person name="De Haan G."/>
            <person name="DeGray S."/>
            <person name="DeMaso C."/>
            <person name="Dhargay N."/>
            <person name="Dooley K."/>
            <person name="Dooley E."/>
            <person name="Doricent M."/>
            <person name="Dorje P."/>
            <person name="Dorjee K."/>
            <person name="Dupes A."/>
            <person name="Elong R."/>
            <person name="Falk J."/>
            <person name="Farina A."/>
            <person name="Faro S."/>
            <person name="Ferguson D."/>
            <person name="Fisher S."/>
            <person name="Foley C.D."/>
            <person name="Franke A."/>
            <person name="Friedrich D."/>
            <person name="Gadbois L."/>
            <person name="Gearin G."/>
            <person name="Gearin C.R."/>
            <person name="Giannoukos G."/>
            <person name="Goode T."/>
            <person name="Graham J."/>
            <person name="Grandbois E."/>
            <person name="Grewal S."/>
            <person name="Gyaltsen K."/>
            <person name="Hafez N."/>
            <person name="Hagos B."/>
            <person name="Hall J."/>
            <person name="Henson C."/>
            <person name="Hollinger A."/>
            <person name="Honan T."/>
            <person name="Huard M.D."/>
            <person name="Hughes L."/>
            <person name="Hurhula B."/>
            <person name="Husby M.E."/>
            <person name="Kamat A."/>
            <person name="Kanga B."/>
            <person name="Kashin S."/>
            <person name="Khazanovich D."/>
            <person name="Kisner P."/>
            <person name="Lance K."/>
            <person name="Lara M."/>
            <person name="Lee W."/>
            <person name="Lennon N."/>
            <person name="Letendre F."/>
            <person name="LeVine R."/>
            <person name="Lipovsky A."/>
            <person name="Liu X."/>
            <person name="Liu J."/>
            <person name="Liu S."/>
            <person name="Lokyitsang T."/>
            <person name="Lokyitsang Y."/>
            <person name="Lubonja R."/>
            <person name="Lui A."/>
            <person name="MacDonald P."/>
            <person name="Magnisalis V."/>
            <person name="Maru K."/>
            <person name="Matthews C."/>
            <person name="McCusker W."/>
            <person name="McDonough S."/>
            <person name="Mehta T."/>
            <person name="Meldrim J."/>
            <person name="Meneus L."/>
            <person name="Mihai O."/>
            <person name="Mihalev A."/>
            <person name="Mihova T."/>
            <person name="Mittelman R."/>
            <person name="Mlenga V."/>
            <person name="Montmayeur A."/>
            <person name="Mulrain L."/>
            <person name="Navidi A."/>
            <person name="Naylor J."/>
            <person name="Negash T."/>
            <person name="Nguyen T."/>
            <person name="Nguyen N."/>
            <person name="Nicol R."/>
            <person name="Norbu C."/>
            <person name="Norbu N."/>
            <person name="Novod N."/>
            <person name="O'Neill B."/>
            <person name="Osman S."/>
            <person name="Markiewicz E."/>
            <person name="Oyono O.L."/>
            <person name="Patti C."/>
            <person name="Phunkhang P."/>
            <person name="Pierre F."/>
            <person name="Priest M."/>
            <person name="Raghuraman S."/>
            <person name="Rege F."/>
            <person name="Reyes R."/>
            <person name="Rise C."/>
            <person name="Rogov P."/>
            <person name="Ross K."/>
            <person name="Ryan E."/>
            <person name="Settipalli S."/>
            <person name="Shea T."/>
            <person name="Sherpa N."/>
            <person name="Shi L."/>
            <person name="Shih D."/>
            <person name="Sparrow T."/>
            <person name="Spaulding J."/>
            <person name="Stalker J."/>
            <person name="Stange-Thomann N."/>
            <person name="Stavropoulos S."/>
            <person name="Stone C."/>
            <person name="Strader C."/>
            <person name="Tesfaye S."/>
            <person name="Thomson T."/>
            <person name="Thoulutsang Y."/>
            <person name="Thoulutsang D."/>
            <person name="Topham K."/>
            <person name="Topping I."/>
            <person name="Tsamla T."/>
            <person name="Vassiliev H."/>
            <person name="Vo A."/>
            <person name="Wangchuk T."/>
            <person name="Wangdi T."/>
            <person name="Weiand M."/>
            <person name="Wilkinson J."/>
            <person name="Wilson A."/>
            <person name="Yadav S."/>
            <person name="Young G."/>
            <person name="Yu Q."/>
            <person name="Zembek L."/>
            <person name="Zhong D."/>
            <person name="Zimmer A."/>
            <person name="Zwirko Z."/>
            <person name="Jaffe D.B."/>
            <person name="Alvarez P."/>
            <person name="Brockman W."/>
            <person name="Butler J."/>
            <person name="Chin C."/>
            <person name="Gnerre S."/>
            <person name="Grabherr M."/>
            <person name="Kleber M."/>
            <person name="Mauceli E."/>
            <person name="MacCallum I."/>
        </authorList>
    </citation>
    <scope>NUCLEOTIDE SEQUENCE [LARGE SCALE GENOMIC DNA]</scope>
    <source>
        <strain evidence="2">MSH-3 / Tucson 14011-0111.49</strain>
    </source>
</reference>